<name>A0A9P6I0E1_9PEZI</name>
<dbReference type="RefSeq" id="XP_038742948.1">
    <property type="nucleotide sequence ID" value="XM_038891661.1"/>
</dbReference>
<reference evidence="2" key="1">
    <citation type="submission" date="2020-03" db="EMBL/GenBank/DDBJ databases">
        <authorList>
            <person name="He L."/>
        </authorList>
    </citation>
    <scope>NUCLEOTIDE SEQUENCE</scope>
    <source>
        <strain evidence="2">CkLH20</strain>
    </source>
</reference>
<proteinExistence type="predicted"/>
<sequence>MDTPPHPTYESLRQTKQQLTASVSFLRLRWYLKGSVEESIKLLEDATVHTSQQDQYQTSSASSTDGQQPETRLHEVASESITEPPVSSITVTIRELDGWESNWLDNHHPHAEDVDSALYADDGSLIRCCDEDRPGPGPSLLVEAGSGAFVTTQDFAAAVHPWMSTFEAQVRSAKGVFRGRPVPTTHELFLYNLEPSPLHVADAVGAGPGWWDFQWKKMAQLAAIVQSRTAET</sequence>
<organism evidence="2 3">
    <name type="scientific">Colletotrichum karsti</name>
    <dbReference type="NCBI Taxonomy" id="1095194"/>
    <lineage>
        <taxon>Eukaryota</taxon>
        <taxon>Fungi</taxon>
        <taxon>Dikarya</taxon>
        <taxon>Ascomycota</taxon>
        <taxon>Pezizomycotina</taxon>
        <taxon>Sordariomycetes</taxon>
        <taxon>Hypocreomycetidae</taxon>
        <taxon>Glomerellales</taxon>
        <taxon>Glomerellaceae</taxon>
        <taxon>Colletotrichum</taxon>
        <taxon>Colletotrichum boninense species complex</taxon>
    </lineage>
</organism>
<reference evidence="2" key="2">
    <citation type="submission" date="2020-11" db="EMBL/GenBank/DDBJ databases">
        <title>Whole genome sequencing of Colletotrichum sp.</title>
        <authorList>
            <person name="Li H."/>
        </authorList>
    </citation>
    <scope>NUCLEOTIDE SEQUENCE</scope>
    <source>
        <strain evidence="2">CkLH20</strain>
    </source>
</reference>
<gene>
    <name evidence="2" type="ORF">CkaCkLH20_08946</name>
</gene>
<dbReference type="Proteomes" id="UP000781932">
    <property type="component" value="Unassembled WGS sequence"/>
</dbReference>
<evidence type="ECO:0000256" key="1">
    <source>
        <dbReference type="SAM" id="MobiDB-lite"/>
    </source>
</evidence>
<comment type="caution">
    <text evidence="2">The sequence shown here is derived from an EMBL/GenBank/DDBJ whole genome shotgun (WGS) entry which is preliminary data.</text>
</comment>
<dbReference type="AlphaFoldDB" id="A0A9P6I0E1"/>
<evidence type="ECO:0000313" key="3">
    <source>
        <dbReference type="Proteomes" id="UP000781932"/>
    </source>
</evidence>
<dbReference type="OrthoDB" id="3944545at2759"/>
<dbReference type="EMBL" id="JAATWM020000031">
    <property type="protein sequence ID" value="KAF9873487.1"/>
    <property type="molecule type" value="Genomic_DNA"/>
</dbReference>
<feature type="compositionally biased region" description="Polar residues" evidence="1">
    <location>
        <begin position="48"/>
        <end position="70"/>
    </location>
</feature>
<accession>A0A9P6I0E1</accession>
<evidence type="ECO:0000313" key="2">
    <source>
        <dbReference type="EMBL" id="KAF9873487.1"/>
    </source>
</evidence>
<feature type="region of interest" description="Disordered" evidence="1">
    <location>
        <begin position="48"/>
        <end position="86"/>
    </location>
</feature>
<keyword evidence="3" id="KW-1185">Reference proteome</keyword>
<protein>
    <submittedName>
        <fullName evidence="2">Uncharacterized protein</fullName>
    </submittedName>
</protein>
<dbReference type="GeneID" id="62164735"/>